<evidence type="ECO:0000256" key="1">
    <source>
        <dbReference type="SAM" id="Phobius"/>
    </source>
</evidence>
<protein>
    <submittedName>
        <fullName evidence="2">Uncharacterized protein</fullName>
    </submittedName>
</protein>
<keyword evidence="1" id="KW-0472">Membrane</keyword>
<sequence>MGVLGACIADLWAGGVAAWWPLGVFVLLLAMATARNLDRVNPEPRRKSILMASVLSGILTLFVLGLGAGAALAAPTRPYGSRILLVLALAFAMVNGLRLLVRQVSWRHALPWLLPALLPVVLGFVPGIGMVVHFAYLDAFGLHVEDIDVPKIHQFLAFMKMMAMLSGGLFPLSLWGYAKHFHLMLSERTTGYLVLAVLAVTVTAQVVWIVLAPAFNAGAQAVAAAAAGRTPTGYFGIEPQWVCASPVGMVDEVPVEGESLAPSRPYLLIGDSAGTAALWDSRKRGVIKAPLSKIRLFPSDAPRGRCGGQ</sequence>
<keyword evidence="1" id="KW-1133">Transmembrane helix</keyword>
<proteinExistence type="predicted"/>
<dbReference type="RefSeq" id="WP_381832697.1">
    <property type="nucleotide sequence ID" value="NZ_JBHTCF010000009.1"/>
</dbReference>
<feature type="transmembrane region" description="Helical" evidence="1">
    <location>
        <begin position="49"/>
        <end position="73"/>
    </location>
</feature>
<feature type="transmembrane region" description="Helical" evidence="1">
    <location>
        <begin position="112"/>
        <end position="136"/>
    </location>
</feature>
<evidence type="ECO:0000313" key="3">
    <source>
        <dbReference type="Proteomes" id="UP001596523"/>
    </source>
</evidence>
<accession>A0ABW2JL51</accession>
<organism evidence="2 3">
    <name type="scientific">Streptomyces monticola</name>
    <dbReference type="NCBI Taxonomy" id="2666263"/>
    <lineage>
        <taxon>Bacteria</taxon>
        <taxon>Bacillati</taxon>
        <taxon>Actinomycetota</taxon>
        <taxon>Actinomycetes</taxon>
        <taxon>Kitasatosporales</taxon>
        <taxon>Streptomycetaceae</taxon>
        <taxon>Streptomyces</taxon>
    </lineage>
</organism>
<feature type="transmembrane region" description="Helical" evidence="1">
    <location>
        <begin position="156"/>
        <end position="178"/>
    </location>
</feature>
<keyword evidence="3" id="KW-1185">Reference proteome</keyword>
<feature type="transmembrane region" description="Helical" evidence="1">
    <location>
        <begin position="79"/>
        <end position="100"/>
    </location>
</feature>
<comment type="caution">
    <text evidence="2">The sequence shown here is derived from an EMBL/GenBank/DDBJ whole genome shotgun (WGS) entry which is preliminary data.</text>
</comment>
<keyword evidence="1" id="KW-0812">Transmembrane</keyword>
<dbReference type="Proteomes" id="UP001596523">
    <property type="component" value="Unassembled WGS sequence"/>
</dbReference>
<name>A0ABW2JL51_9ACTN</name>
<gene>
    <name evidence="2" type="ORF">ACFQVC_21810</name>
</gene>
<evidence type="ECO:0000313" key="2">
    <source>
        <dbReference type="EMBL" id="MFC7306855.1"/>
    </source>
</evidence>
<feature type="transmembrane region" description="Helical" evidence="1">
    <location>
        <begin position="190"/>
        <end position="211"/>
    </location>
</feature>
<feature type="transmembrane region" description="Helical" evidence="1">
    <location>
        <begin position="18"/>
        <end position="37"/>
    </location>
</feature>
<dbReference type="EMBL" id="JBHTCF010000009">
    <property type="protein sequence ID" value="MFC7306855.1"/>
    <property type="molecule type" value="Genomic_DNA"/>
</dbReference>
<reference evidence="3" key="1">
    <citation type="journal article" date="2019" name="Int. J. Syst. Evol. Microbiol.">
        <title>The Global Catalogue of Microorganisms (GCM) 10K type strain sequencing project: providing services to taxonomists for standard genome sequencing and annotation.</title>
        <authorList>
            <consortium name="The Broad Institute Genomics Platform"/>
            <consortium name="The Broad Institute Genome Sequencing Center for Infectious Disease"/>
            <person name="Wu L."/>
            <person name="Ma J."/>
        </authorList>
    </citation>
    <scope>NUCLEOTIDE SEQUENCE [LARGE SCALE GENOMIC DNA]</scope>
    <source>
        <strain evidence="3">SYNS20</strain>
    </source>
</reference>